<proteinExistence type="predicted"/>
<keyword evidence="1" id="KW-1133">Transmembrane helix</keyword>
<keyword evidence="3" id="KW-1185">Reference proteome</keyword>
<dbReference type="InterPro" id="IPR008523">
    <property type="entry name" value="DUF805"/>
</dbReference>
<gene>
    <name evidence="2" type="primary">yhaH_1</name>
    <name evidence="2" type="ORF">NCTC10526_00280</name>
</gene>
<evidence type="ECO:0000313" key="2">
    <source>
        <dbReference type="EMBL" id="SUD89965.1"/>
    </source>
</evidence>
<dbReference type="PANTHER" id="PTHR34980:SF2">
    <property type="entry name" value="INNER MEMBRANE PROTEIN YHAH-RELATED"/>
    <property type="match status" value="1"/>
</dbReference>
<feature type="transmembrane region" description="Helical" evidence="1">
    <location>
        <begin position="29"/>
        <end position="48"/>
    </location>
</feature>
<evidence type="ECO:0000256" key="1">
    <source>
        <dbReference type="SAM" id="Phobius"/>
    </source>
</evidence>
<keyword evidence="1" id="KW-0812">Transmembrane</keyword>
<feature type="transmembrane region" description="Helical" evidence="1">
    <location>
        <begin position="88"/>
        <end position="107"/>
    </location>
</feature>
<dbReference type="Proteomes" id="UP000254123">
    <property type="component" value="Unassembled WGS sequence"/>
</dbReference>
<dbReference type="AlphaFoldDB" id="A0A379LIQ3"/>
<organism evidence="2 3">
    <name type="scientific">Psychrobacter phenylpyruvicus</name>
    <dbReference type="NCBI Taxonomy" id="29432"/>
    <lineage>
        <taxon>Bacteria</taxon>
        <taxon>Pseudomonadati</taxon>
        <taxon>Pseudomonadota</taxon>
        <taxon>Gammaproteobacteria</taxon>
        <taxon>Moraxellales</taxon>
        <taxon>Moraxellaceae</taxon>
        <taxon>Psychrobacter</taxon>
    </lineage>
</organism>
<protein>
    <submittedName>
        <fullName evidence="2">Inner membrane protein yhaH</fullName>
    </submittedName>
</protein>
<dbReference type="RefSeq" id="WP_028858859.1">
    <property type="nucleotide sequence ID" value="NZ_CAJHAQ010000001.1"/>
</dbReference>
<dbReference type="EMBL" id="UGVC01000001">
    <property type="protein sequence ID" value="SUD89965.1"/>
    <property type="molecule type" value="Genomic_DNA"/>
</dbReference>
<evidence type="ECO:0000313" key="3">
    <source>
        <dbReference type="Proteomes" id="UP000254123"/>
    </source>
</evidence>
<accession>A0A379LIQ3</accession>
<sequence length="128" mass="14878">MDWFVDAIKNKYAQFDGRARRKEYWMFQLFYWLFYLVFFMILGLLTGLGDSESITTLGAMIIFIFMLGLIIPMWAVTIRRLHDTGKSGWWALITFIPYIGPIVLLIFCCLDSEPGMNKYGPNPKGIES</sequence>
<dbReference type="PANTHER" id="PTHR34980">
    <property type="entry name" value="INNER MEMBRANE PROTEIN-RELATED-RELATED"/>
    <property type="match status" value="1"/>
</dbReference>
<dbReference type="Pfam" id="PF05656">
    <property type="entry name" value="DUF805"/>
    <property type="match status" value="1"/>
</dbReference>
<feature type="transmembrane region" description="Helical" evidence="1">
    <location>
        <begin position="54"/>
        <end position="76"/>
    </location>
</feature>
<reference evidence="2 3" key="1">
    <citation type="submission" date="2018-06" db="EMBL/GenBank/DDBJ databases">
        <authorList>
            <consortium name="Pathogen Informatics"/>
            <person name="Doyle S."/>
        </authorList>
    </citation>
    <scope>NUCLEOTIDE SEQUENCE [LARGE SCALE GENOMIC DNA]</scope>
    <source>
        <strain evidence="2 3">NCTC10526</strain>
    </source>
</reference>
<dbReference type="GO" id="GO:0005886">
    <property type="term" value="C:plasma membrane"/>
    <property type="evidence" value="ECO:0007669"/>
    <property type="project" value="TreeGrafter"/>
</dbReference>
<keyword evidence="1" id="KW-0472">Membrane</keyword>
<name>A0A379LIQ3_9GAMM</name>